<feature type="transmembrane region" description="Helical" evidence="2">
    <location>
        <begin position="373"/>
        <end position="393"/>
    </location>
</feature>
<dbReference type="AlphaFoldDB" id="A0A1M2VL52"/>
<dbReference type="Proteomes" id="UP000184267">
    <property type="component" value="Unassembled WGS sequence"/>
</dbReference>
<name>A0A1M2VL52_TRAPU</name>
<sequence>MDSNTQDDMLNSLTRHQGASETDPVDDVDPDFPSHQEVVPRPGSSASTNVATLGDADIDAPSEDGREETGKQQQEEEEIEIDEQKEAENADSEGGATTGQGPVVADEPKWDLRRREDQRAAAEAWTKCTDVMKGHHEAILARWKDEIDTLLVYAGLFSAVLTAFNVESYSLLQQNPTDTTNALLAQLSAQINSFTINSSFANSTLIVNPSPSSFQAARSYVWINALWFSSLICSLSAASIGMMVKQWLHENALGLAGTSRQTIRLRQYRYDALVKWHVGTIVAVLPLLLLFASAFFFAGLLILLWTLHHGVAAVASALVATLVVFAVTTILAPAFSSDCAYRSPQSLAVFNVVQIIRRSIGAIRSKFHWQPQWYIPNGIRLVIWICSILYAPASYHLRRIRDFLLAQLEPCQAWLVANLRDGWDRYRRFIITIRGLPWFKYSVWSDLELGIVMDRKHDLDQRAIEAVHALVLQDKFTDQVLRPCIRTLPPGKGHMCIQKFRQDKRDREMGVHHRAPSGFSMGIHAALIFDIMETNSDTAHGRSKFDQIQLFKKLIDDLKEPPLTTVGLSYAAWVSTPERLYRTLARLIRKSLETRTYVDDICRIADTLLNWEYLWSLNRLDLLNLPGNPLPVEDLRSGGLLLNCGHATRQRFVEDRDQTFVLEHLLGELKNFEDDISNEDRFWGEQEMEPWLNFGKRRVPQEGLVYELGVTDAHTQTDSTIPIDAGVPDPEDGLISRGFVVFLPHIITKLLLRLPPGSVTSRLTGSMKRIMDDKTNIRRIRNYMVYYFFLGAPWNALHTLVNGPQVLEGKEGEDMSMQCFANLADYELFEAAMRHFRTQNLDDPSTAEDPTSEDNGQTRYSAPSGRPESVSHANIQISE</sequence>
<dbReference type="Pfam" id="PF20153">
    <property type="entry name" value="DUF6535"/>
    <property type="match status" value="1"/>
</dbReference>
<reference evidence="4 5" key="1">
    <citation type="submission" date="2016-10" db="EMBL/GenBank/DDBJ databases">
        <title>Genome sequence of the basidiomycete white-rot fungus Trametes pubescens.</title>
        <authorList>
            <person name="Makela M.R."/>
            <person name="Granchi Z."/>
            <person name="Peng M."/>
            <person name="De Vries R.P."/>
            <person name="Grigoriev I."/>
            <person name="Riley R."/>
            <person name="Hilden K."/>
        </authorList>
    </citation>
    <scope>NUCLEOTIDE SEQUENCE [LARGE SCALE GENOMIC DNA]</scope>
    <source>
        <strain evidence="4 5">FBCC735</strain>
    </source>
</reference>
<evidence type="ECO:0000256" key="2">
    <source>
        <dbReference type="SAM" id="Phobius"/>
    </source>
</evidence>
<comment type="caution">
    <text evidence="4">The sequence shown here is derived from an EMBL/GenBank/DDBJ whole genome shotgun (WGS) entry which is preliminary data.</text>
</comment>
<protein>
    <recommendedName>
        <fullName evidence="3">DUF6535 domain-containing protein</fullName>
    </recommendedName>
</protein>
<feature type="compositionally biased region" description="Polar residues" evidence="1">
    <location>
        <begin position="1"/>
        <end position="20"/>
    </location>
</feature>
<feature type="region of interest" description="Disordered" evidence="1">
    <location>
        <begin position="1"/>
        <end position="110"/>
    </location>
</feature>
<dbReference type="InterPro" id="IPR045338">
    <property type="entry name" value="DUF6535"/>
</dbReference>
<feature type="transmembrane region" description="Helical" evidence="2">
    <location>
        <begin position="220"/>
        <end position="244"/>
    </location>
</feature>
<gene>
    <name evidence="4" type="ORF">TRAPUB_777</name>
</gene>
<feature type="transmembrane region" description="Helical" evidence="2">
    <location>
        <begin position="150"/>
        <end position="166"/>
    </location>
</feature>
<proteinExistence type="predicted"/>
<keyword evidence="2" id="KW-1133">Transmembrane helix</keyword>
<keyword evidence="2" id="KW-0472">Membrane</keyword>
<organism evidence="4 5">
    <name type="scientific">Trametes pubescens</name>
    <name type="common">White-rot fungus</name>
    <dbReference type="NCBI Taxonomy" id="154538"/>
    <lineage>
        <taxon>Eukaryota</taxon>
        <taxon>Fungi</taxon>
        <taxon>Dikarya</taxon>
        <taxon>Basidiomycota</taxon>
        <taxon>Agaricomycotina</taxon>
        <taxon>Agaricomycetes</taxon>
        <taxon>Polyporales</taxon>
        <taxon>Polyporaceae</taxon>
        <taxon>Trametes</taxon>
    </lineage>
</organism>
<dbReference type="EMBL" id="MNAD01001062">
    <property type="protein sequence ID" value="OJT08325.1"/>
    <property type="molecule type" value="Genomic_DNA"/>
</dbReference>
<feature type="transmembrane region" description="Helical" evidence="2">
    <location>
        <begin position="311"/>
        <end position="335"/>
    </location>
</feature>
<evidence type="ECO:0000313" key="5">
    <source>
        <dbReference type="Proteomes" id="UP000184267"/>
    </source>
</evidence>
<evidence type="ECO:0000259" key="3">
    <source>
        <dbReference type="Pfam" id="PF20153"/>
    </source>
</evidence>
<feature type="region of interest" description="Disordered" evidence="1">
    <location>
        <begin position="841"/>
        <end position="879"/>
    </location>
</feature>
<feature type="compositionally biased region" description="Basic and acidic residues" evidence="1">
    <location>
        <begin position="63"/>
        <end position="74"/>
    </location>
</feature>
<dbReference type="STRING" id="154538.A0A1M2VL52"/>
<dbReference type="OrthoDB" id="3219854at2759"/>
<evidence type="ECO:0000313" key="4">
    <source>
        <dbReference type="EMBL" id="OJT08325.1"/>
    </source>
</evidence>
<feature type="domain" description="DUF6535" evidence="3">
    <location>
        <begin position="125"/>
        <end position="306"/>
    </location>
</feature>
<accession>A0A1M2VL52</accession>
<keyword evidence="5" id="KW-1185">Reference proteome</keyword>
<keyword evidence="2" id="KW-0812">Transmembrane</keyword>
<feature type="transmembrane region" description="Helical" evidence="2">
    <location>
        <begin position="276"/>
        <end position="305"/>
    </location>
</feature>
<evidence type="ECO:0000256" key="1">
    <source>
        <dbReference type="SAM" id="MobiDB-lite"/>
    </source>
</evidence>